<keyword evidence="6 8" id="KW-0067">ATP-binding</keyword>
<comment type="function">
    <text evidence="8">Ligates lysine onto the cytidine present at position 34 of the AUA codon-specific tRNA(Ile) that contains the anticodon CAU, in an ATP-dependent manner. Cytidine is converted to lysidine, thus changing the amino acid specificity of the tRNA from methionine to isoleucine.</text>
</comment>
<feature type="domain" description="Lysidine-tRNA(Ile) synthetase C-terminal" evidence="9">
    <location>
        <begin position="357"/>
        <end position="430"/>
    </location>
</feature>
<dbReference type="Gene3D" id="3.40.50.620">
    <property type="entry name" value="HUPs"/>
    <property type="match status" value="1"/>
</dbReference>
<feature type="binding site" evidence="8">
    <location>
        <begin position="26"/>
        <end position="31"/>
    </location>
    <ligand>
        <name>ATP</name>
        <dbReference type="ChEBI" id="CHEBI:30616"/>
    </ligand>
</feature>
<name>A0A4U5JVS7_9GAMM</name>
<dbReference type="CDD" id="cd01992">
    <property type="entry name" value="TilS_N"/>
    <property type="match status" value="1"/>
</dbReference>
<comment type="caution">
    <text evidence="10">The sequence shown here is derived from an EMBL/GenBank/DDBJ whole genome shotgun (WGS) entry which is preliminary data.</text>
</comment>
<dbReference type="SUPFAM" id="SSF52402">
    <property type="entry name" value="Adenine nucleotide alpha hydrolases-like"/>
    <property type="match status" value="1"/>
</dbReference>
<dbReference type="EC" id="6.3.4.19" evidence="8"/>
<dbReference type="InterPro" id="IPR015262">
    <property type="entry name" value="tRNA_Ile_lys_synt_subst-bd"/>
</dbReference>
<dbReference type="GO" id="GO:0006400">
    <property type="term" value="P:tRNA modification"/>
    <property type="evidence" value="ECO:0007669"/>
    <property type="project" value="UniProtKB-UniRule"/>
</dbReference>
<dbReference type="Pfam" id="PF01171">
    <property type="entry name" value="ATP_bind_3"/>
    <property type="match status" value="1"/>
</dbReference>
<evidence type="ECO:0000313" key="11">
    <source>
        <dbReference type="Proteomes" id="UP000308707"/>
    </source>
</evidence>
<reference evidence="10 11" key="1">
    <citation type="submission" date="2019-04" db="EMBL/GenBank/DDBJ databases">
        <title>Reference strain of H23.</title>
        <authorList>
            <person name="Luo X."/>
        </authorList>
    </citation>
    <scope>NUCLEOTIDE SEQUENCE [LARGE SCALE GENOMIC DNA]</scope>
    <source>
        <strain evidence="10 11">H23</strain>
    </source>
</reference>
<gene>
    <name evidence="8 10" type="primary">tilS</name>
    <name evidence="10" type="ORF">FCE95_00325</name>
</gene>
<dbReference type="RefSeq" id="WP_137265027.1">
    <property type="nucleotide sequence ID" value="NZ_SZUA01000001.1"/>
</dbReference>
<dbReference type="GO" id="GO:0005524">
    <property type="term" value="F:ATP binding"/>
    <property type="evidence" value="ECO:0007669"/>
    <property type="project" value="UniProtKB-UniRule"/>
</dbReference>
<evidence type="ECO:0000256" key="5">
    <source>
        <dbReference type="ARBA" id="ARBA00022741"/>
    </source>
</evidence>
<dbReference type="HAMAP" id="MF_01161">
    <property type="entry name" value="tRNA_Ile_lys_synt"/>
    <property type="match status" value="1"/>
</dbReference>
<keyword evidence="11" id="KW-1185">Reference proteome</keyword>
<dbReference type="PANTHER" id="PTHR43033">
    <property type="entry name" value="TRNA(ILE)-LYSIDINE SYNTHASE-RELATED"/>
    <property type="match status" value="1"/>
</dbReference>
<evidence type="ECO:0000313" key="10">
    <source>
        <dbReference type="EMBL" id="TKR32818.1"/>
    </source>
</evidence>
<protein>
    <recommendedName>
        <fullName evidence="8">tRNA(Ile)-lysidine synthase</fullName>
        <ecNumber evidence="8">6.3.4.19</ecNumber>
    </recommendedName>
    <alternativeName>
        <fullName evidence="8">tRNA(Ile)-2-lysyl-cytidine synthase</fullName>
    </alternativeName>
    <alternativeName>
        <fullName evidence="8">tRNA(Ile)-lysidine synthetase</fullName>
    </alternativeName>
</protein>
<dbReference type="InterPro" id="IPR014729">
    <property type="entry name" value="Rossmann-like_a/b/a_fold"/>
</dbReference>
<dbReference type="Pfam" id="PF11734">
    <property type="entry name" value="TilS_C"/>
    <property type="match status" value="1"/>
</dbReference>
<organism evidence="10 11">
    <name type="scientific">Luteimonas gilva</name>
    <dbReference type="NCBI Taxonomy" id="2572684"/>
    <lineage>
        <taxon>Bacteria</taxon>
        <taxon>Pseudomonadati</taxon>
        <taxon>Pseudomonadota</taxon>
        <taxon>Gammaproteobacteria</taxon>
        <taxon>Lysobacterales</taxon>
        <taxon>Lysobacteraceae</taxon>
        <taxon>Luteimonas</taxon>
    </lineage>
</organism>
<dbReference type="Proteomes" id="UP000308707">
    <property type="component" value="Unassembled WGS sequence"/>
</dbReference>
<comment type="subcellular location">
    <subcellularLocation>
        <location evidence="1 8">Cytoplasm</location>
    </subcellularLocation>
</comment>
<dbReference type="OrthoDB" id="9807403at2"/>
<dbReference type="InterPro" id="IPR012796">
    <property type="entry name" value="Lysidine-tRNA-synth_C"/>
</dbReference>
<dbReference type="GO" id="GO:0005737">
    <property type="term" value="C:cytoplasm"/>
    <property type="evidence" value="ECO:0007669"/>
    <property type="project" value="UniProtKB-SubCell"/>
</dbReference>
<evidence type="ECO:0000256" key="1">
    <source>
        <dbReference type="ARBA" id="ARBA00004496"/>
    </source>
</evidence>
<evidence type="ECO:0000256" key="2">
    <source>
        <dbReference type="ARBA" id="ARBA00022490"/>
    </source>
</evidence>
<keyword evidence="3 8" id="KW-0436">Ligase</keyword>
<comment type="catalytic activity">
    <reaction evidence="7 8">
        <text>cytidine(34) in tRNA(Ile2) + L-lysine + ATP = lysidine(34) in tRNA(Ile2) + AMP + diphosphate + H(+)</text>
        <dbReference type="Rhea" id="RHEA:43744"/>
        <dbReference type="Rhea" id="RHEA-COMP:10625"/>
        <dbReference type="Rhea" id="RHEA-COMP:10670"/>
        <dbReference type="ChEBI" id="CHEBI:15378"/>
        <dbReference type="ChEBI" id="CHEBI:30616"/>
        <dbReference type="ChEBI" id="CHEBI:32551"/>
        <dbReference type="ChEBI" id="CHEBI:33019"/>
        <dbReference type="ChEBI" id="CHEBI:82748"/>
        <dbReference type="ChEBI" id="CHEBI:83665"/>
        <dbReference type="ChEBI" id="CHEBI:456215"/>
        <dbReference type="EC" id="6.3.4.19"/>
    </reaction>
</comment>
<dbReference type="AlphaFoldDB" id="A0A4U5JVS7"/>
<keyword evidence="5 8" id="KW-0547">Nucleotide-binding</keyword>
<evidence type="ECO:0000256" key="7">
    <source>
        <dbReference type="ARBA" id="ARBA00048539"/>
    </source>
</evidence>
<accession>A0A4U5JVS7</accession>
<comment type="domain">
    <text evidence="8">The N-terminal region contains the highly conserved SGGXDS motif, predicted to be a P-loop motif involved in ATP binding.</text>
</comment>
<dbReference type="InterPro" id="IPR012094">
    <property type="entry name" value="tRNA_Ile_lys_synt"/>
</dbReference>
<dbReference type="Gene3D" id="1.20.59.20">
    <property type="match status" value="1"/>
</dbReference>
<keyword evidence="2 8" id="KW-0963">Cytoplasm</keyword>
<dbReference type="InterPro" id="IPR012795">
    <property type="entry name" value="tRNA_Ile_lys_synt_N"/>
</dbReference>
<evidence type="ECO:0000256" key="3">
    <source>
        <dbReference type="ARBA" id="ARBA00022598"/>
    </source>
</evidence>
<dbReference type="Pfam" id="PF09179">
    <property type="entry name" value="TilS"/>
    <property type="match status" value="1"/>
</dbReference>
<dbReference type="PANTHER" id="PTHR43033:SF1">
    <property type="entry name" value="TRNA(ILE)-LYSIDINE SYNTHASE-RELATED"/>
    <property type="match status" value="1"/>
</dbReference>
<dbReference type="InterPro" id="IPR011063">
    <property type="entry name" value="TilS/TtcA_N"/>
</dbReference>
<comment type="similarity">
    <text evidence="8">Belongs to the tRNA(Ile)-lysidine synthase family.</text>
</comment>
<dbReference type="GO" id="GO:0032267">
    <property type="term" value="F:tRNA(Ile)-lysidine synthase activity"/>
    <property type="evidence" value="ECO:0007669"/>
    <property type="project" value="UniProtKB-EC"/>
</dbReference>
<dbReference type="NCBIfam" id="TIGR02432">
    <property type="entry name" value="lysidine_TilS_N"/>
    <property type="match status" value="1"/>
</dbReference>
<dbReference type="SMART" id="SM00977">
    <property type="entry name" value="TilS_C"/>
    <property type="match status" value="1"/>
</dbReference>
<proteinExistence type="inferred from homology"/>
<evidence type="ECO:0000256" key="4">
    <source>
        <dbReference type="ARBA" id="ARBA00022694"/>
    </source>
</evidence>
<evidence type="ECO:0000256" key="6">
    <source>
        <dbReference type="ARBA" id="ARBA00022840"/>
    </source>
</evidence>
<sequence>MTDALRTYLESAFHGLPQRPLHVGYSGGADSTALLHLLSGIGSVRDVGLRAIHVHHGLSPHADDWAERCRRFCDALGVPLTVLRAEVRRDAGEGLEAAARKARHAAFGDAVGEDEILATAHHRDDQAETFLLRALRASGPDGLGAMRPLRRFGRCWLWRPLLGVPRAALIAYAEREGLDWIEDPSNDDTALDRNYLRHRVMPLLRERWPHADAAFALSAALSAEADRLLDGEDALALAQVRSADPHALRIEPLAALAPARRARLLRRWIEELALPPLPAQGIARINEDLMSAQADGEAAFAWSGAVVRRWRDLLHADRLYPALPEDWEADWDGRAPLPLPGGGEFALEGAAAFDRALRAHVRRGGERIALPGRGHTHALKHVLQDLAVPPWERIRLPLLSDGEEVLAAGDLLYSASFDAWLRERGARLVWTPSRS</sequence>
<evidence type="ECO:0000259" key="9">
    <source>
        <dbReference type="SMART" id="SM00977"/>
    </source>
</evidence>
<evidence type="ECO:0000256" key="8">
    <source>
        <dbReference type="HAMAP-Rule" id="MF_01161"/>
    </source>
</evidence>
<dbReference type="EMBL" id="SZUA01000001">
    <property type="protein sequence ID" value="TKR32818.1"/>
    <property type="molecule type" value="Genomic_DNA"/>
</dbReference>
<dbReference type="SUPFAM" id="SSF56037">
    <property type="entry name" value="PheT/TilS domain"/>
    <property type="match status" value="1"/>
</dbReference>
<dbReference type="SUPFAM" id="SSF82829">
    <property type="entry name" value="MesJ substrate recognition domain-like"/>
    <property type="match status" value="1"/>
</dbReference>
<keyword evidence="4 8" id="KW-0819">tRNA processing</keyword>
<dbReference type="NCBIfam" id="TIGR02433">
    <property type="entry name" value="lysidine_TilS_C"/>
    <property type="match status" value="1"/>
</dbReference>